<gene>
    <name evidence="1" type="ORF">PHMEG_00018499</name>
</gene>
<evidence type="ECO:0000313" key="1">
    <source>
        <dbReference type="EMBL" id="OWZ08886.1"/>
    </source>
</evidence>
<proteinExistence type="predicted"/>
<dbReference type="STRING" id="4795.A0A225VTW2"/>
<accession>A0A225VTW2</accession>
<dbReference type="EMBL" id="NBNE01002987">
    <property type="protein sequence ID" value="OWZ08886.1"/>
    <property type="molecule type" value="Genomic_DNA"/>
</dbReference>
<keyword evidence="2" id="KW-1185">Reference proteome</keyword>
<dbReference type="AlphaFoldDB" id="A0A225VTW2"/>
<reference evidence="2" key="1">
    <citation type="submission" date="2017-03" db="EMBL/GenBank/DDBJ databases">
        <title>Phytopthora megakarya and P. palmivora, two closely related causual agents of cacao black pod achieved similar genome size and gene model numbers by different mechanisms.</title>
        <authorList>
            <person name="Ali S."/>
            <person name="Shao J."/>
            <person name="Larry D.J."/>
            <person name="Kronmiller B."/>
            <person name="Shen D."/>
            <person name="Strem M.D."/>
            <person name="Melnick R.L."/>
            <person name="Guiltinan M.J."/>
            <person name="Tyler B.M."/>
            <person name="Meinhardt L.W."/>
            <person name="Bailey B.A."/>
        </authorList>
    </citation>
    <scope>NUCLEOTIDE SEQUENCE [LARGE SCALE GENOMIC DNA]</scope>
    <source>
        <strain evidence="2">zdho120</strain>
    </source>
</reference>
<dbReference type="Proteomes" id="UP000198211">
    <property type="component" value="Unassembled WGS sequence"/>
</dbReference>
<name>A0A225VTW2_9STRA</name>
<organism evidence="1 2">
    <name type="scientific">Phytophthora megakarya</name>
    <dbReference type="NCBI Taxonomy" id="4795"/>
    <lineage>
        <taxon>Eukaryota</taxon>
        <taxon>Sar</taxon>
        <taxon>Stramenopiles</taxon>
        <taxon>Oomycota</taxon>
        <taxon>Peronosporomycetes</taxon>
        <taxon>Peronosporales</taxon>
        <taxon>Peronosporaceae</taxon>
        <taxon>Phytophthora</taxon>
    </lineage>
</organism>
<evidence type="ECO:0000313" key="2">
    <source>
        <dbReference type="Proteomes" id="UP000198211"/>
    </source>
</evidence>
<comment type="caution">
    <text evidence="1">The sequence shown here is derived from an EMBL/GenBank/DDBJ whole genome shotgun (WGS) entry which is preliminary data.</text>
</comment>
<sequence length="165" mass="19006">MWIDNTSAVAWLEKRASQHPTARDYNRLISLAETQLILMFGSTHTTGQQYDGGRWIQAWSADHSLYTLWTNLSNSWTQIQILPPFDDLLSLWETCSADMLSQLGWPPWITEPGRVANRKLGFFAVYCWSYGWNNAHQGITYGTIKLKLASIRWYHKSHTGIDKIA</sequence>
<dbReference type="OrthoDB" id="124180at2759"/>
<protein>
    <submittedName>
        <fullName evidence="1">Uncharacterized protein</fullName>
    </submittedName>
</protein>